<evidence type="ECO:0000313" key="2">
    <source>
        <dbReference type="Proteomes" id="UP000316621"/>
    </source>
</evidence>
<reference evidence="1 2" key="1">
    <citation type="journal article" date="2018" name="Science">
        <title>The opium poppy genome and morphinan production.</title>
        <authorList>
            <person name="Guo L."/>
            <person name="Winzer T."/>
            <person name="Yang X."/>
            <person name="Li Y."/>
            <person name="Ning Z."/>
            <person name="He Z."/>
            <person name="Teodor R."/>
            <person name="Lu Y."/>
            <person name="Bowser T.A."/>
            <person name="Graham I.A."/>
            <person name="Ye K."/>
        </authorList>
    </citation>
    <scope>NUCLEOTIDE SEQUENCE [LARGE SCALE GENOMIC DNA]</scope>
    <source>
        <strain evidence="2">cv. HN1</strain>
        <tissue evidence="1">Leaves</tissue>
    </source>
</reference>
<dbReference type="AlphaFoldDB" id="A0A4Y7L8C1"/>
<dbReference type="EMBL" id="CM010724">
    <property type="protein sequence ID" value="RZC80591.1"/>
    <property type="molecule type" value="Genomic_DNA"/>
</dbReference>
<proteinExistence type="predicted"/>
<name>A0A4Y7L8C1_PAPSO</name>
<evidence type="ECO:0008006" key="3">
    <source>
        <dbReference type="Google" id="ProtNLM"/>
    </source>
</evidence>
<protein>
    <recommendedName>
        <fullName evidence="3">D-tyrosyl-tRNA(Tyr) deacylase</fullName>
    </recommendedName>
</protein>
<keyword evidence="2" id="KW-1185">Reference proteome</keyword>
<sequence>MRAVVQRVASASVEVEGKIVQR</sequence>
<evidence type="ECO:0000313" key="1">
    <source>
        <dbReference type="EMBL" id="RZC80591.1"/>
    </source>
</evidence>
<dbReference type="Proteomes" id="UP000316621">
    <property type="component" value="Chromosome 10"/>
</dbReference>
<gene>
    <name evidence="1" type="ORF">C5167_043174</name>
</gene>
<accession>A0A4Y7L8C1</accession>
<organism evidence="1 2">
    <name type="scientific">Papaver somniferum</name>
    <name type="common">Opium poppy</name>
    <dbReference type="NCBI Taxonomy" id="3469"/>
    <lineage>
        <taxon>Eukaryota</taxon>
        <taxon>Viridiplantae</taxon>
        <taxon>Streptophyta</taxon>
        <taxon>Embryophyta</taxon>
        <taxon>Tracheophyta</taxon>
        <taxon>Spermatophyta</taxon>
        <taxon>Magnoliopsida</taxon>
        <taxon>Ranunculales</taxon>
        <taxon>Papaveraceae</taxon>
        <taxon>Papaveroideae</taxon>
        <taxon>Papaver</taxon>
    </lineage>
</organism>